<keyword evidence="3" id="KW-0472">Membrane</keyword>
<dbReference type="Proteomes" id="UP000623509">
    <property type="component" value="Unassembled WGS sequence"/>
</dbReference>
<evidence type="ECO:0000313" key="7">
    <source>
        <dbReference type="Proteomes" id="UP000623509"/>
    </source>
</evidence>
<evidence type="ECO:0000256" key="2">
    <source>
        <dbReference type="SAM" id="MobiDB-lite"/>
    </source>
</evidence>
<feature type="coiled-coil region" evidence="1">
    <location>
        <begin position="147"/>
        <end position="174"/>
    </location>
</feature>
<dbReference type="AlphaFoldDB" id="A0A272EQQ6"/>
<keyword evidence="3" id="KW-0812">Transmembrane</keyword>
<evidence type="ECO:0000313" key="5">
    <source>
        <dbReference type="EMBL" id="PAS92411.1"/>
    </source>
</evidence>
<evidence type="ECO:0000313" key="4">
    <source>
        <dbReference type="EMBL" id="KAF7598645.1"/>
    </source>
</evidence>
<feature type="compositionally biased region" description="Pro residues" evidence="2">
    <location>
        <begin position="55"/>
        <end position="83"/>
    </location>
</feature>
<dbReference type="EMBL" id="NMRN01000039">
    <property type="protein sequence ID" value="PAS92411.1"/>
    <property type="molecule type" value="Genomic_DNA"/>
</dbReference>
<protein>
    <submittedName>
        <fullName evidence="4">TonB C-terminal domain-containing protein</fullName>
    </submittedName>
</protein>
<comment type="caution">
    <text evidence="5">The sequence shown here is derived from an EMBL/GenBank/DDBJ whole genome shotgun (WGS) entry which is preliminary data.</text>
</comment>
<feature type="transmembrane region" description="Helical" evidence="3">
    <location>
        <begin position="13"/>
        <end position="34"/>
    </location>
</feature>
<feature type="compositionally biased region" description="Basic and acidic residues" evidence="2">
    <location>
        <begin position="85"/>
        <end position="119"/>
    </location>
</feature>
<evidence type="ECO:0000313" key="6">
    <source>
        <dbReference type="Proteomes" id="UP000216107"/>
    </source>
</evidence>
<dbReference type="Gene3D" id="3.30.1150.10">
    <property type="match status" value="1"/>
</dbReference>
<evidence type="ECO:0000256" key="1">
    <source>
        <dbReference type="SAM" id="Coils"/>
    </source>
</evidence>
<reference evidence="5 6" key="2">
    <citation type="submission" date="2017-07" db="EMBL/GenBank/DDBJ databases">
        <title>Candidatus Dactylopiibacterium carminicum, a nitrogen-fixing symbiont of the cochineal insect Dactylopius coccus and Dactylopius opuntiae (Hemiptera: Coccoidea: Dactylopiidae).</title>
        <authorList>
            <person name="Vera A."/>
        </authorList>
    </citation>
    <scope>NUCLEOTIDE SEQUENCE [LARGE SCALE GENOMIC DNA]</scope>
    <source>
        <strain evidence="5 6">NFDCM</strain>
    </source>
</reference>
<dbReference type="SUPFAM" id="SSF74653">
    <property type="entry name" value="TolA/TonB C-terminal domain"/>
    <property type="match status" value="1"/>
</dbReference>
<feature type="compositionally biased region" description="Basic and acidic residues" evidence="2">
    <location>
        <begin position="130"/>
        <end position="143"/>
    </location>
</feature>
<dbReference type="OrthoDB" id="5298892at2"/>
<dbReference type="Proteomes" id="UP000216107">
    <property type="component" value="Unassembled WGS sequence"/>
</dbReference>
<name>A0A272EQQ6_9RHOO</name>
<feature type="region of interest" description="Disordered" evidence="2">
    <location>
        <begin position="53"/>
        <end position="143"/>
    </location>
</feature>
<reference evidence="4 7" key="1">
    <citation type="submission" date="2016-08" db="EMBL/GenBank/DDBJ databases">
        <title>Candidatus Dactylopiibacterium carminicum genome sequence.</title>
        <authorList>
            <person name="Ramirez-Puebla S.T."/>
            <person name="Ormeno-Orrillo E."/>
            <person name="Vera-Ponce De Leon A."/>
            <person name="Luis L."/>
            <person name="Sanchez-Flores A."/>
            <person name="Monica R."/>
            <person name="Martinez-Romero E."/>
        </authorList>
    </citation>
    <scope>NUCLEOTIDE SEQUENCE [LARGE SCALE GENOMIC DNA]</scope>
    <source>
        <strain evidence="4">END1</strain>
    </source>
</reference>
<dbReference type="Pfam" id="PF13103">
    <property type="entry name" value="TonB_2"/>
    <property type="match status" value="1"/>
</dbReference>
<keyword evidence="7" id="KW-1185">Reference proteome</keyword>
<dbReference type="EMBL" id="MDUX01000042">
    <property type="protein sequence ID" value="KAF7598645.1"/>
    <property type="molecule type" value="Genomic_DNA"/>
</dbReference>
<organism evidence="5 6">
    <name type="scientific">Candidatus Dactylopiibacterium carminicum</name>
    <dbReference type="NCBI Taxonomy" id="857335"/>
    <lineage>
        <taxon>Bacteria</taxon>
        <taxon>Pseudomonadati</taxon>
        <taxon>Pseudomonadota</taxon>
        <taxon>Betaproteobacteria</taxon>
        <taxon>Rhodocyclales</taxon>
        <taxon>Rhodocyclaceae</taxon>
        <taxon>Candidatus Dactylopiibacterium</taxon>
    </lineage>
</organism>
<gene>
    <name evidence="4" type="ORF">BGI27_12250</name>
    <name evidence="5" type="ORF">CGU29_11805</name>
</gene>
<keyword evidence="1" id="KW-0175">Coiled coil</keyword>
<evidence type="ECO:0000256" key="3">
    <source>
        <dbReference type="SAM" id="Phobius"/>
    </source>
</evidence>
<proteinExistence type="predicted"/>
<feature type="compositionally biased region" description="Basic and acidic residues" evidence="2">
    <location>
        <begin position="262"/>
        <end position="283"/>
    </location>
</feature>
<feature type="region of interest" description="Disordered" evidence="2">
    <location>
        <begin position="255"/>
        <end position="283"/>
    </location>
</feature>
<dbReference type="RefSeq" id="WP_095525164.1">
    <property type="nucleotide sequence ID" value="NZ_MDUX01000042.1"/>
</dbReference>
<sequence length="283" mass="31360">MNHLLHRPAPGKWSSAAFSVLMHGGLFLLLFYGVQWQRREEAPVAVQLVASLPPLSQPAPPVPPAPQPVRPEPRPEPPPPPVAKPDIELKAPEKKPLPQKKEEPKPEPPKPEPARKEPPKPTQSQPVPQPEKKPAPKPEPAKPDRMQQLLAQENQRLENARAEALLNADNSRKSTVVSNVRGLEEREGVLGGWKHQVQERVRSRMGVLPPGITGCPTAVFEVELLPVGLIKREPVRIKSSGSEALDDMIRRAIIASEPFPKPPDEAVGKPNRFEFDPKNCKQR</sequence>
<keyword evidence="3" id="KW-1133">Transmembrane helix</keyword>
<dbReference type="PRINTS" id="PR01217">
    <property type="entry name" value="PRICHEXTENSN"/>
</dbReference>
<accession>A0A272EQQ6</accession>